<evidence type="ECO:0000256" key="1">
    <source>
        <dbReference type="SAM" id="MobiDB-lite"/>
    </source>
</evidence>
<dbReference type="RefSeq" id="WP_139204042.1">
    <property type="nucleotide sequence ID" value="NZ_FOJN01000020.1"/>
</dbReference>
<dbReference type="EMBL" id="FOJN01000020">
    <property type="protein sequence ID" value="SFA61909.1"/>
    <property type="molecule type" value="Genomic_DNA"/>
</dbReference>
<keyword evidence="2" id="KW-0732">Signal</keyword>
<feature type="region of interest" description="Disordered" evidence="1">
    <location>
        <begin position="142"/>
        <end position="161"/>
    </location>
</feature>
<name>A0A1I0UCU8_9NOCA</name>
<dbReference type="AlphaFoldDB" id="A0A1I0UCU8"/>
<sequence length="161" mass="15703">MTVRSRTLGRAGIVVAAAAAGVLATSGTASAAVLTVVALPTPGEESISTLVTANPGLTFSGKVTCTVTATEVGNVENTASETGTLTGPVLPLPGFPAVGTIVIDGFEPGDVYTVSATCNDGGTPVDSLVSLPTTVLAEGELPPVVPPVPGGGSLPTDLFES</sequence>
<dbReference type="Proteomes" id="UP000182054">
    <property type="component" value="Unassembled WGS sequence"/>
</dbReference>
<organism evidence="3 4">
    <name type="scientific">Rhodococcoides kroppenstedtii</name>
    <dbReference type="NCBI Taxonomy" id="293050"/>
    <lineage>
        <taxon>Bacteria</taxon>
        <taxon>Bacillati</taxon>
        <taxon>Actinomycetota</taxon>
        <taxon>Actinomycetes</taxon>
        <taxon>Mycobacteriales</taxon>
        <taxon>Nocardiaceae</taxon>
        <taxon>Rhodococcoides</taxon>
    </lineage>
</organism>
<evidence type="ECO:0000256" key="2">
    <source>
        <dbReference type="SAM" id="SignalP"/>
    </source>
</evidence>
<dbReference type="OrthoDB" id="9999584at2"/>
<evidence type="ECO:0008006" key="5">
    <source>
        <dbReference type="Google" id="ProtNLM"/>
    </source>
</evidence>
<proteinExistence type="predicted"/>
<gene>
    <name evidence="3" type="ORF">SAMN05444374_12018</name>
</gene>
<evidence type="ECO:0000313" key="3">
    <source>
        <dbReference type="EMBL" id="SFA61909.1"/>
    </source>
</evidence>
<evidence type="ECO:0000313" key="4">
    <source>
        <dbReference type="Proteomes" id="UP000182054"/>
    </source>
</evidence>
<accession>A0A1I0UCU8</accession>
<protein>
    <recommendedName>
        <fullName evidence="5">Ig-like domain-containing protein</fullName>
    </recommendedName>
</protein>
<feature type="chain" id="PRO_5010253120" description="Ig-like domain-containing protein" evidence="2">
    <location>
        <begin position="32"/>
        <end position="161"/>
    </location>
</feature>
<dbReference type="GeneID" id="85487559"/>
<feature type="signal peptide" evidence="2">
    <location>
        <begin position="1"/>
        <end position="31"/>
    </location>
</feature>
<reference evidence="3 4" key="1">
    <citation type="submission" date="2016-10" db="EMBL/GenBank/DDBJ databases">
        <authorList>
            <person name="de Groot N.N."/>
        </authorList>
    </citation>
    <scope>NUCLEOTIDE SEQUENCE [LARGE SCALE GENOMIC DNA]</scope>
    <source>
        <strain evidence="3 4">DSM 44908</strain>
    </source>
</reference>